<keyword evidence="3" id="KW-1003">Cell membrane</keyword>
<evidence type="ECO:0000256" key="9">
    <source>
        <dbReference type="ARBA" id="ARBA00023319"/>
    </source>
</evidence>
<keyword evidence="6" id="KW-0391">Immunity</keyword>
<keyword evidence="5 10" id="KW-0732">Signal</keyword>
<reference evidence="12" key="2">
    <citation type="submission" date="2025-09" db="UniProtKB">
        <authorList>
            <consortium name="Ensembl"/>
        </authorList>
    </citation>
    <scope>IDENTIFICATION</scope>
</reference>
<dbReference type="Proteomes" id="UP000694421">
    <property type="component" value="Unplaced"/>
</dbReference>
<reference evidence="12" key="1">
    <citation type="submission" date="2025-08" db="UniProtKB">
        <authorList>
            <consortium name="Ensembl"/>
        </authorList>
    </citation>
    <scope>IDENTIFICATION</scope>
</reference>
<evidence type="ECO:0000256" key="4">
    <source>
        <dbReference type="ARBA" id="ARBA00022525"/>
    </source>
</evidence>
<evidence type="ECO:0000256" key="6">
    <source>
        <dbReference type="ARBA" id="ARBA00022859"/>
    </source>
</evidence>
<keyword evidence="9" id="KW-0393">Immunoglobulin domain</keyword>
<accession>A0A8D0CE24</accession>
<evidence type="ECO:0000259" key="11">
    <source>
        <dbReference type="PROSITE" id="PS50835"/>
    </source>
</evidence>
<dbReference type="GO" id="GO:0005886">
    <property type="term" value="C:plasma membrane"/>
    <property type="evidence" value="ECO:0007669"/>
    <property type="project" value="UniProtKB-SubCell"/>
</dbReference>
<evidence type="ECO:0000256" key="7">
    <source>
        <dbReference type="ARBA" id="ARBA00023136"/>
    </source>
</evidence>
<dbReference type="Ensembl" id="ENSSMRT00000021794.1">
    <property type="protein sequence ID" value="ENSSMRP00000018604.1"/>
    <property type="gene ID" value="ENSSMRG00000013920.1"/>
</dbReference>
<evidence type="ECO:0000256" key="8">
    <source>
        <dbReference type="ARBA" id="ARBA00023157"/>
    </source>
</evidence>
<feature type="chain" id="PRO_5034066294" description="Ig-like domain-containing protein" evidence="10">
    <location>
        <begin position="17"/>
        <end position="238"/>
    </location>
</feature>
<dbReference type="InterPro" id="IPR013783">
    <property type="entry name" value="Ig-like_fold"/>
</dbReference>
<evidence type="ECO:0000256" key="1">
    <source>
        <dbReference type="ARBA" id="ARBA00004236"/>
    </source>
</evidence>
<dbReference type="PANTHER" id="PTHR23267">
    <property type="entry name" value="IMMUNOGLOBULIN LIGHT CHAIN"/>
    <property type="match status" value="1"/>
</dbReference>
<keyword evidence="7" id="KW-0472">Membrane</keyword>
<evidence type="ECO:0000313" key="13">
    <source>
        <dbReference type="Proteomes" id="UP000694421"/>
    </source>
</evidence>
<dbReference type="GeneTree" id="ENSGT00940000161517"/>
<dbReference type="SMART" id="SM00406">
    <property type="entry name" value="IGv"/>
    <property type="match status" value="2"/>
</dbReference>
<evidence type="ECO:0000256" key="5">
    <source>
        <dbReference type="ARBA" id="ARBA00022729"/>
    </source>
</evidence>
<dbReference type="SMART" id="SM00409">
    <property type="entry name" value="IG"/>
    <property type="match status" value="2"/>
</dbReference>
<organism evidence="12 13">
    <name type="scientific">Salvator merianae</name>
    <name type="common">Argentine black and white tegu</name>
    <name type="synonym">Tupinambis merianae</name>
    <dbReference type="NCBI Taxonomy" id="96440"/>
    <lineage>
        <taxon>Eukaryota</taxon>
        <taxon>Metazoa</taxon>
        <taxon>Chordata</taxon>
        <taxon>Craniata</taxon>
        <taxon>Vertebrata</taxon>
        <taxon>Euteleostomi</taxon>
        <taxon>Lepidosauria</taxon>
        <taxon>Squamata</taxon>
        <taxon>Bifurcata</taxon>
        <taxon>Unidentata</taxon>
        <taxon>Episquamata</taxon>
        <taxon>Laterata</taxon>
        <taxon>Teiioidea</taxon>
        <taxon>Teiidae</taxon>
        <taxon>Salvator</taxon>
    </lineage>
</organism>
<dbReference type="InterPro" id="IPR050150">
    <property type="entry name" value="IgV_Light_Chain"/>
</dbReference>
<dbReference type="InterPro" id="IPR003598">
    <property type="entry name" value="Ig_sub2"/>
</dbReference>
<dbReference type="PROSITE" id="PS50835">
    <property type="entry name" value="IG_LIKE"/>
    <property type="match status" value="2"/>
</dbReference>
<dbReference type="SMART" id="SM00408">
    <property type="entry name" value="IGc2"/>
    <property type="match status" value="2"/>
</dbReference>
<evidence type="ECO:0000256" key="10">
    <source>
        <dbReference type="SAM" id="SignalP"/>
    </source>
</evidence>
<proteinExistence type="predicted"/>
<dbReference type="GO" id="GO:0005576">
    <property type="term" value="C:extracellular region"/>
    <property type="evidence" value="ECO:0007669"/>
    <property type="project" value="UniProtKB-SubCell"/>
</dbReference>
<dbReference type="Pfam" id="PF07686">
    <property type="entry name" value="V-set"/>
    <property type="match status" value="2"/>
</dbReference>
<keyword evidence="8" id="KW-1015">Disulfide bond</keyword>
<dbReference type="InterPro" id="IPR003599">
    <property type="entry name" value="Ig_sub"/>
</dbReference>
<name>A0A8D0CE24_SALMN</name>
<keyword evidence="13" id="KW-1185">Reference proteome</keyword>
<dbReference type="InterPro" id="IPR007110">
    <property type="entry name" value="Ig-like_dom"/>
</dbReference>
<feature type="domain" description="Ig-like" evidence="11">
    <location>
        <begin position="4"/>
        <end position="105"/>
    </location>
</feature>
<sequence length="238" mass="26164">MAWPLLFLTLFTCSLAQYVLRQTPSVSVPLGQNAQITCLGDNIGSKNVHWYQQKPGKSPVLIIYNDSSRPSGISDRFSGSNSGNTATLSISRTQAEDEADYYCQVWDSSSSQPTLTVMQSVLSQPPSASVSLGNTVKISCAMSSRSSISGYYVNWYQQKPGSSPRYLLQFYSDSNKHQGSGVPARFSGSKEASSNTGFLTISGVTEEDEADYYCAVWHSKNETKTFSVPQFKVIYLYI</sequence>
<feature type="signal peptide" evidence="10">
    <location>
        <begin position="1"/>
        <end position="16"/>
    </location>
</feature>
<dbReference type="InterPro" id="IPR013106">
    <property type="entry name" value="Ig_V-set"/>
</dbReference>
<keyword evidence="4" id="KW-0964">Secreted</keyword>
<dbReference type="FunFam" id="2.60.40.10:FF:000620">
    <property type="entry name" value="Immunoglobulin lambda locus"/>
    <property type="match status" value="1"/>
</dbReference>
<dbReference type="SUPFAM" id="SSF48726">
    <property type="entry name" value="Immunoglobulin"/>
    <property type="match status" value="2"/>
</dbReference>
<feature type="domain" description="Ig-like" evidence="11">
    <location>
        <begin position="113"/>
        <end position="227"/>
    </location>
</feature>
<dbReference type="InterPro" id="IPR036179">
    <property type="entry name" value="Ig-like_dom_sf"/>
</dbReference>
<comment type="subcellular location">
    <subcellularLocation>
        <location evidence="1">Cell membrane</location>
    </subcellularLocation>
    <subcellularLocation>
        <location evidence="2">Secreted</location>
    </subcellularLocation>
</comment>
<evidence type="ECO:0000313" key="12">
    <source>
        <dbReference type="Ensembl" id="ENSSMRP00000018604.1"/>
    </source>
</evidence>
<evidence type="ECO:0000256" key="3">
    <source>
        <dbReference type="ARBA" id="ARBA00022475"/>
    </source>
</evidence>
<dbReference type="AlphaFoldDB" id="A0A8D0CE24"/>
<protein>
    <recommendedName>
        <fullName evidence="11">Ig-like domain-containing protein</fullName>
    </recommendedName>
</protein>
<dbReference type="FunFam" id="2.60.40.10:FF:000721">
    <property type="entry name" value="Immunoglobulin lambda variable 5-45"/>
    <property type="match status" value="1"/>
</dbReference>
<dbReference type="Gene3D" id="2.60.40.10">
    <property type="entry name" value="Immunoglobulins"/>
    <property type="match status" value="2"/>
</dbReference>
<evidence type="ECO:0000256" key="2">
    <source>
        <dbReference type="ARBA" id="ARBA00004613"/>
    </source>
</evidence>
<dbReference type="GO" id="GO:0002376">
    <property type="term" value="P:immune system process"/>
    <property type="evidence" value="ECO:0007669"/>
    <property type="project" value="UniProtKB-KW"/>
</dbReference>